<keyword evidence="3" id="KW-0560">Oxidoreductase</keyword>
<name>A0A383CJK8_9ZZZZ</name>
<sequence length="70" mass="7668">MNNLLPVFMKLEESHCLVVGGGNIALQKIKQLISSKAKVTVIASEICQSILELPVNSINRKYKSGDIDKV</sequence>
<dbReference type="PANTHER" id="PTHR35330">
    <property type="entry name" value="SIROHEME BIOSYNTHESIS PROTEIN MET8"/>
    <property type="match status" value="1"/>
</dbReference>
<dbReference type="Pfam" id="PF13241">
    <property type="entry name" value="NAD_binding_7"/>
    <property type="match status" value="1"/>
</dbReference>
<evidence type="ECO:0000256" key="5">
    <source>
        <dbReference type="ARBA" id="ARBA00023244"/>
    </source>
</evidence>
<feature type="non-terminal residue" evidence="6">
    <location>
        <position position="70"/>
    </location>
</feature>
<accession>A0A383CJK8</accession>
<dbReference type="InterPro" id="IPR028161">
    <property type="entry name" value="Met8-like"/>
</dbReference>
<dbReference type="PANTHER" id="PTHR35330:SF1">
    <property type="entry name" value="SIROHEME BIOSYNTHESIS PROTEIN MET8"/>
    <property type="match status" value="1"/>
</dbReference>
<dbReference type="Gene3D" id="3.40.50.720">
    <property type="entry name" value="NAD(P)-binding Rossmann-like Domain"/>
    <property type="match status" value="1"/>
</dbReference>
<evidence type="ECO:0000313" key="6">
    <source>
        <dbReference type="EMBL" id="SVE32223.1"/>
    </source>
</evidence>
<dbReference type="EMBL" id="UINC01209273">
    <property type="protein sequence ID" value="SVE32223.1"/>
    <property type="molecule type" value="Genomic_DNA"/>
</dbReference>
<evidence type="ECO:0000256" key="1">
    <source>
        <dbReference type="ARBA" id="ARBA00005010"/>
    </source>
</evidence>
<protein>
    <recommendedName>
        <fullName evidence="2">precorrin-2 dehydrogenase</fullName>
        <ecNumber evidence="2">1.3.1.76</ecNumber>
    </recommendedName>
</protein>
<evidence type="ECO:0000256" key="3">
    <source>
        <dbReference type="ARBA" id="ARBA00023002"/>
    </source>
</evidence>
<dbReference type="InterPro" id="IPR036291">
    <property type="entry name" value="NAD(P)-bd_dom_sf"/>
</dbReference>
<reference evidence="6" key="1">
    <citation type="submission" date="2018-05" db="EMBL/GenBank/DDBJ databases">
        <authorList>
            <person name="Lanie J.A."/>
            <person name="Ng W.-L."/>
            <person name="Kazmierczak K.M."/>
            <person name="Andrzejewski T.M."/>
            <person name="Davidsen T.M."/>
            <person name="Wayne K.J."/>
            <person name="Tettelin H."/>
            <person name="Glass J.I."/>
            <person name="Rusch D."/>
            <person name="Podicherti R."/>
            <person name="Tsui H.-C.T."/>
            <person name="Winkler M.E."/>
        </authorList>
    </citation>
    <scope>NUCLEOTIDE SEQUENCE</scope>
</reference>
<dbReference type="EC" id="1.3.1.76" evidence="2"/>
<dbReference type="AlphaFoldDB" id="A0A383CJK8"/>
<comment type="pathway">
    <text evidence="1">Porphyrin-containing compound metabolism; siroheme biosynthesis; sirohydrochlorin from precorrin-2: step 1/1.</text>
</comment>
<dbReference type="GO" id="GO:0043115">
    <property type="term" value="F:precorrin-2 dehydrogenase activity"/>
    <property type="evidence" value="ECO:0007669"/>
    <property type="project" value="UniProtKB-EC"/>
</dbReference>
<evidence type="ECO:0000256" key="4">
    <source>
        <dbReference type="ARBA" id="ARBA00023027"/>
    </source>
</evidence>
<dbReference type="UniPathway" id="UPA00262">
    <property type="reaction ID" value="UER00222"/>
</dbReference>
<dbReference type="GO" id="GO:0004325">
    <property type="term" value="F:ferrochelatase activity"/>
    <property type="evidence" value="ECO:0007669"/>
    <property type="project" value="InterPro"/>
</dbReference>
<keyword evidence="5" id="KW-0627">Porphyrin biosynthesis</keyword>
<proteinExistence type="predicted"/>
<evidence type="ECO:0000256" key="2">
    <source>
        <dbReference type="ARBA" id="ARBA00012400"/>
    </source>
</evidence>
<organism evidence="6">
    <name type="scientific">marine metagenome</name>
    <dbReference type="NCBI Taxonomy" id="408172"/>
    <lineage>
        <taxon>unclassified sequences</taxon>
        <taxon>metagenomes</taxon>
        <taxon>ecological metagenomes</taxon>
    </lineage>
</organism>
<dbReference type="SUPFAM" id="SSF51735">
    <property type="entry name" value="NAD(P)-binding Rossmann-fold domains"/>
    <property type="match status" value="1"/>
</dbReference>
<dbReference type="GO" id="GO:0019354">
    <property type="term" value="P:siroheme biosynthetic process"/>
    <property type="evidence" value="ECO:0007669"/>
    <property type="project" value="UniProtKB-UniPathway"/>
</dbReference>
<gene>
    <name evidence="6" type="ORF">METZ01_LOCUS485077</name>
</gene>
<keyword evidence="4" id="KW-0520">NAD</keyword>